<dbReference type="Proteomes" id="UP000046680">
    <property type="component" value="Unassembled WGS sequence"/>
</dbReference>
<dbReference type="EMBL" id="QTBD01000009">
    <property type="protein sequence ID" value="REQ57336.1"/>
    <property type="molecule type" value="Genomic_DNA"/>
</dbReference>
<dbReference type="EMBL" id="CSAJ01000243">
    <property type="protein sequence ID" value="COW22837.1"/>
    <property type="molecule type" value="Genomic_DNA"/>
</dbReference>
<reference evidence="12" key="5">
    <citation type="submission" date="2018-07" db="EMBL/GenBank/DDBJ databases">
        <authorList>
            <person name="Shah S."/>
            <person name="Brown T."/>
            <person name="Auld S."/>
            <person name="Bratton K."/>
            <person name="Narechania A."/>
            <person name="Mathema B."/>
            <person name="Gandhi N."/>
        </authorList>
    </citation>
    <scope>NUCLEOTIDE SEQUENCE</scope>
    <source>
        <strain evidence="12">32301_S10</strain>
    </source>
</reference>
<evidence type="ECO:0000313" key="10">
    <source>
        <dbReference type="EMBL" id="COX23426.1"/>
    </source>
</evidence>
<proteinExistence type="predicted"/>
<dbReference type="EMBL" id="COPH01000004">
    <property type="protein sequence ID" value="CLV61762.1"/>
    <property type="molecule type" value="Genomic_DNA"/>
</dbReference>
<evidence type="ECO:0000313" key="9">
    <source>
        <dbReference type="EMBL" id="COW65189.1"/>
    </source>
</evidence>
<dbReference type="EMBL" id="CGCX01001519">
    <property type="protein sequence ID" value="CFR96483.1"/>
    <property type="molecule type" value="Genomic_DNA"/>
</dbReference>
<dbReference type="Proteomes" id="UP000045842">
    <property type="component" value="Unassembled WGS sequence"/>
</dbReference>
<evidence type="ECO:0000313" key="6">
    <source>
        <dbReference type="EMBL" id="COV37005.1"/>
    </source>
</evidence>
<dbReference type="EMBL" id="CQQC01001664">
    <property type="protein sequence ID" value="CNW14839.1"/>
    <property type="molecule type" value="Genomic_DNA"/>
</dbReference>
<evidence type="ECO:0000313" key="23">
    <source>
        <dbReference type="Proteomes" id="UP000050139"/>
    </source>
</evidence>
<evidence type="ECO:0000313" key="18">
    <source>
        <dbReference type="Proteomes" id="UP000045842"/>
    </source>
</evidence>
<accession>A0A045J1M8</accession>
<dbReference type="EMBL" id="CSAD01000194">
    <property type="protein sequence ID" value="COV37005.1"/>
    <property type="molecule type" value="Genomic_DNA"/>
</dbReference>
<dbReference type="EMBL" id="CSBK01000303">
    <property type="protein sequence ID" value="COX23426.1"/>
    <property type="molecule type" value="Genomic_DNA"/>
</dbReference>
<evidence type="ECO:0000313" key="24">
    <source>
        <dbReference type="Proteomes" id="UP000256381"/>
    </source>
</evidence>
<evidence type="ECO:0000313" key="22">
    <source>
        <dbReference type="Proteomes" id="UP000048948"/>
    </source>
</evidence>
<dbReference type="EMBL" id="CSAE01000623">
    <property type="protein sequence ID" value="COW65189.1"/>
    <property type="molecule type" value="Genomic_DNA"/>
</dbReference>
<reference evidence="11 26" key="7">
    <citation type="submission" date="2021-03" db="EMBL/GenBank/DDBJ databases">
        <title>Whole Genome Sequencing of Mycobacterium tuberculosis clinical isolates from Arunachal Pradesh, India.</title>
        <authorList>
            <person name="Singh S."/>
            <person name="Mudliar S.R."/>
            <person name="Kulsum U."/>
            <person name="Rufai S.B."/>
            <person name="Singh P.K."/>
            <person name="Umpo M."/>
            <person name="Nyori M."/>
        </authorList>
    </citation>
    <scope>NUCLEOTIDE SEQUENCE [LARGE SCALE GENOMIC DNA]</scope>
    <source>
        <strain evidence="11 26">OMICS/BPL/0142/20/SP</strain>
    </source>
</reference>
<evidence type="ECO:0000313" key="16">
    <source>
        <dbReference type="Proteomes" id="UP000039217"/>
    </source>
</evidence>
<evidence type="ECO:0000313" key="3">
    <source>
        <dbReference type="EMBL" id="CKR91262.1"/>
    </source>
</evidence>
<dbReference type="RefSeq" id="WP_003400395.1">
    <property type="nucleotide sequence ID" value="NZ_AP017901.1"/>
</dbReference>
<dbReference type="EMBL" id="CFOE01000352">
    <property type="protein sequence ID" value="CFE40612.1"/>
    <property type="molecule type" value="Genomic_DNA"/>
</dbReference>
<dbReference type="EMBL" id="CNGE01000113">
    <property type="protein sequence ID" value="CKR91262.1"/>
    <property type="molecule type" value="Genomic_DNA"/>
</dbReference>
<dbReference type="OMA" id="MNGGEPR"/>
<dbReference type="Proteomes" id="UP000048289">
    <property type="component" value="Unassembled WGS sequence"/>
</dbReference>
<dbReference type="EMBL" id="JAGIZI010000014">
    <property type="protein sequence ID" value="MBP0683569.1"/>
    <property type="molecule type" value="Genomic_DNA"/>
</dbReference>
<evidence type="ECO:0000313" key="14">
    <source>
        <dbReference type="Proteomes" id="UP000038802"/>
    </source>
</evidence>
<evidence type="ECO:0000313" key="5">
    <source>
        <dbReference type="EMBL" id="CNW14839.1"/>
    </source>
</evidence>
<dbReference type="Pfam" id="PF10774">
    <property type="entry name" value="DUF4226"/>
    <property type="match status" value="1"/>
</dbReference>
<reference evidence="13 25" key="6">
    <citation type="submission" date="2018-08" db="EMBL/GenBank/DDBJ databases">
        <authorList>
            <person name="Fokvardsen B D."/>
            <person name="Norman A."/>
        </authorList>
    </citation>
    <scope>NUCLEOTIDE SEQUENCE [LARGE SCALE GENOMIC DNA]</scope>
    <source>
        <strain evidence="13 25">DKC2</strain>
    </source>
</reference>
<dbReference type="Proteomes" id="UP000048948">
    <property type="component" value="Unassembled WGS sequence"/>
</dbReference>
<evidence type="ECO:0000313" key="15">
    <source>
        <dbReference type="Proteomes" id="UP000039021"/>
    </source>
</evidence>
<dbReference type="AlphaFoldDB" id="A0A045J1M8"/>
<evidence type="ECO:0000313" key="12">
    <source>
        <dbReference type="EMBL" id="REQ57336.1"/>
    </source>
</evidence>
<reference evidence="9" key="2">
    <citation type="submission" date="2015-03" db="EMBL/GenBank/DDBJ databases">
        <authorList>
            <person name="Murphy D."/>
        </authorList>
    </citation>
    <scope>NUCLEOTIDE SEQUENCE [LARGE SCALE GENOMIC DNA]</scope>
    <source>
        <strain evidence="9">K00500041</strain>
    </source>
</reference>
<evidence type="ECO:0000313" key="8">
    <source>
        <dbReference type="EMBL" id="COW22837.1"/>
    </source>
</evidence>
<reference evidence="12 24" key="4">
    <citation type="journal article" date="2017" name="N. Engl. J. Med.">
        <title>Transmission of Extensively Drug-Resistant Tuberculosis in South Africa.</title>
        <authorList>
            <person name="Shah N.S."/>
            <person name="Auld S.C."/>
            <person name="Brust J.C."/>
            <person name="Mathema B."/>
            <person name="Ismail N."/>
            <person name="Moodley P."/>
            <person name="Mlisana K."/>
            <person name="Allana S."/>
            <person name="Campbell A."/>
            <person name="Mthiyane T."/>
            <person name="Morris N."/>
            <person name="Mpangase P."/>
            <person name="van der Meulen H."/>
            <person name="Omar S.V."/>
            <person name="Brown T.S."/>
            <person name="Narechania A."/>
            <person name="Shaskina E."/>
            <person name="Kapwata T."/>
            <person name="Kreiswirth B."/>
            <person name="Gandhi N.R."/>
        </authorList>
    </citation>
    <scope>NUCLEOTIDE SEQUENCE [LARGE SCALE GENOMIC DNA]</scope>
    <source>
        <strain evidence="12 24">32301_S10</strain>
    </source>
</reference>
<evidence type="ECO:0000313" key="1">
    <source>
        <dbReference type="EMBL" id="CFE40612.1"/>
    </source>
</evidence>
<evidence type="ECO:0000313" key="11">
    <source>
        <dbReference type="EMBL" id="MBP0683569.1"/>
    </source>
</evidence>
<dbReference type="EMBL" id="LR027516">
    <property type="protein sequence ID" value="VCU48228.1"/>
    <property type="molecule type" value="Genomic_DNA"/>
</dbReference>
<reference evidence="14 15" key="1">
    <citation type="submission" date="2015-03" db="EMBL/GenBank/DDBJ databases">
        <authorList>
            <consortium name="Pathogen Informatics"/>
        </authorList>
    </citation>
    <scope>NUCLEOTIDE SEQUENCE [LARGE SCALE GENOMIC DNA]</scope>
    <source>
        <strain evidence="3 22">Bir 172</strain>
        <strain evidence="2 19">C09601061</strain>
        <strain evidence="5 16">D00501624</strain>
        <strain evidence="6 18">G09801536</strain>
        <strain evidence="1 20">G09901357</strain>
        <strain evidence="14">K00500041</strain>
        <strain evidence="8 17">M09401471</strain>
        <strain evidence="15">N09902308</strain>
        <strain evidence="7 21">P00601463</strain>
    </source>
</reference>
<dbReference type="Proteomes" id="UP000671119">
    <property type="component" value="Unassembled WGS sequence"/>
</dbReference>
<sequence length="120" mass="13100">MSEQAGSSVAVIQERQALLARQHDAVAEADRELADVLASAHAAMRESVRRLDAIAAELDRAVPDQDQLAVDTPMGAREFQTFLVAKQREIVAVVAAAHELDRAKSAVLKRLRAQYTEPAR</sequence>
<evidence type="ECO:0000313" key="17">
    <source>
        <dbReference type="Proteomes" id="UP000044938"/>
    </source>
</evidence>
<dbReference type="Proteomes" id="UP000044938">
    <property type="component" value="Unassembled WGS sequence"/>
</dbReference>
<evidence type="ECO:0000313" key="26">
    <source>
        <dbReference type="Proteomes" id="UP000671119"/>
    </source>
</evidence>
<dbReference type="Proteomes" id="UP000038802">
    <property type="component" value="Unassembled WGS sequence"/>
</dbReference>
<dbReference type="STRING" id="115862.BBG46_00290"/>
<evidence type="ECO:0000313" key="25">
    <source>
        <dbReference type="Proteomes" id="UP000300237"/>
    </source>
</evidence>
<dbReference type="InterPro" id="IPR019710">
    <property type="entry name" value="DUF4226"/>
</dbReference>
<evidence type="ECO:0000313" key="4">
    <source>
        <dbReference type="EMBL" id="CLV61762.1"/>
    </source>
</evidence>
<evidence type="ECO:0000313" key="7">
    <source>
        <dbReference type="EMBL" id="COV95955.1"/>
    </source>
</evidence>
<dbReference type="EMBL" id="CHKL01000080">
    <property type="protein sequence ID" value="COV95955.1"/>
    <property type="molecule type" value="Genomic_DNA"/>
</dbReference>
<gene>
    <name evidence="10" type="primary">bssS</name>
    <name evidence="1" type="synonym">bssS_1</name>
    <name evidence="2" type="synonym">bssS_2</name>
    <name evidence="13" type="ORF">DKC2_0028</name>
    <name evidence="12" type="ORF">DSJ38_00895</name>
    <name evidence="2" type="ORF">ERS007657_03279</name>
    <name evidence="5" type="ORF">ERS007661_03593</name>
    <name evidence="6" type="ORF">ERS007679_01708</name>
    <name evidence="1" type="ORF">ERS007681_02579</name>
    <name evidence="9" type="ORF">ERS007703_03989</name>
    <name evidence="8" type="ORF">ERS007720_02072</name>
    <name evidence="10" type="ORF">ERS007739_00913</name>
    <name evidence="7" type="ORF">ERS007741_01059</name>
    <name evidence="3" type="ORF">ERS027646_00928</name>
    <name evidence="4" type="ORF">ERS094118_00686</name>
    <name evidence="11" type="ORF">J8J21_10605</name>
</gene>
<name>A0A045J1M8_MYCTX</name>
<dbReference type="Proteomes" id="UP000050139">
    <property type="component" value="Unassembled WGS sequence"/>
</dbReference>
<reference evidence="10 23" key="3">
    <citation type="submission" date="2015-03" db="EMBL/GenBank/DDBJ databases">
        <authorList>
            <consortium name="Pathogen Informatics"/>
            <person name="Murphy D."/>
        </authorList>
    </citation>
    <scope>NUCLEOTIDE SEQUENCE</scope>
    <source>
        <strain evidence="4 23">0268S</strain>
        <strain evidence="10">N09902308</strain>
    </source>
</reference>
<dbReference type="PATRIC" id="fig|1773.211.peg.4150"/>
<evidence type="ECO:0000313" key="20">
    <source>
        <dbReference type="Proteomes" id="UP000048289"/>
    </source>
</evidence>
<dbReference type="Proteomes" id="UP000039217">
    <property type="component" value="Unassembled WGS sequence"/>
</dbReference>
<evidence type="ECO:0000313" key="19">
    <source>
        <dbReference type="Proteomes" id="UP000046680"/>
    </source>
</evidence>
<evidence type="ECO:0000313" key="2">
    <source>
        <dbReference type="EMBL" id="CFR96483.1"/>
    </source>
</evidence>
<evidence type="ECO:0000313" key="21">
    <source>
        <dbReference type="Proteomes" id="UP000048600"/>
    </source>
</evidence>
<dbReference type="Proteomes" id="UP000039021">
    <property type="component" value="Unassembled WGS sequence"/>
</dbReference>
<dbReference type="Proteomes" id="UP000256381">
    <property type="component" value="Unassembled WGS sequence"/>
</dbReference>
<dbReference type="Proteomes" id="UP000300237">
    <property type="component" value="Chromosome"/>
</dbReference>
<evidence type="ECO:0000313" key="13">
    <source>
        <dbReference type="EMBL" id="VCU48228.1"/>
    </source>
</evidence>
<organism evidence="10 15">
    <name type="scientific">Mycobacterium tuberculosis</name>
    <dbReference type="NCBI Taxonomy" id="1773"/>
    <lineage>
        <taxon>Bacteria</taxon>
        <taxon>Bacillati</taxon>
        <taxon>Actinomycetota</taxon>
        <taxon>Actinomycetes</taxon>
        <taxon>Mycobacteriales</taxon>
        <taxon>Mycobacteriaceae</taxon>
        <taxon>Mycobacterium</taxon>
        <taxon>Mycobacterium tuberculosis complex</taxon>
    </lineage>
</organism>
<dbReference type="Proteomes" id="UP000048600">
    <property type="component" value="Unassembled WGS sequence"/>
</dbReference>
<protein>
    <submittedName>
        <fullName evidence="10">Biofilm regulator, BssS</fullName>
    </submittedName>
    <submittedName>
        <fullName evidence="11">DUF4226 domain-containing protein</fullName>
    </submittedName>
</protein>